<name>A0A0N4ZHZ1_PARTI</name>
<evidence type="ECO:0000313" key="4">
    <source>
        <dbReference type="WBParaSite" id="PTRK_0000753600.1"/>
    </source>
</evidence>
<dbReference type="InterPro" id="IPR053235">
    <property type="entry name" value="Ser_Thr_kinase"/>
</dbReference>
<sequence>MNQRKNIVPIISVNVNEESEDENYEINDDKRKNSLTIPSFNGYSSTGKQNNYYRKPSTCAFPTIGIIEESSPAQSTRNNSFSSNEYCDNIKDDEYVTIPKCFQGKFLINENDFNGIIKIKRLGKGNHRFGKVYKFLETNEMIEMAGTRLKLEELATWDQNSIVIQKQLNELLEEIKSFTELRHPNVIKYFGCYKTSEKLTMYREYLPNGSVDDRIEKGCIFDVLAIKWLRQTAEALKYLHGLEAPIIHKNLKTSNMLLTISEDIKLSDIGYNIQINTQEDYDETSSNSNNLYRKSLFMTAPEQLIYIREPYKFTKSNDIWNLGCIFVQMLTQKLPYEEQFKDMNDSALYRHLQDNLKLPLSDRLQYRSKNLIENANEDVKEIIDNIFLYSEDVRPTANEILNYEAVKVNRRLFEVHPLPMAKKRRNSYSRRQSEISGYSRNNIDEKPVRVIARNGKKEKVFSPLLKRFVSMDSNDINSDDDVEAKVEEIDSGDDILTNLSDPKITDNKYIAKYFTSKFFLFLTFFVKWSILILLTALTVFCFASFVVIAIFLIYDSMNFMCQCHLNEGFIVLIALILLPIMILLGSLCCNNACQRLYYPQPEKDIKMCGVIVVIGSKHQEKSVSYKRKKVDDDDPTAPMNLEKGKIVNDIAKLA</sequence>
<dbReference type="Pfam" id="PF00069">
    <property type="entry name" value="Pkinase"/>
    <property type="match status" value="1"/>
</dbReference>
<dbReference type="InterPro" id="IPR000719">
    <property type="entry name" value="Prot_kinase_dom"/>
</dbReference>
<accession>A0A0N4ZHZ1</accession>
<reference evidence="4" key="1">
    <citation type="submission" date="2017-02" db="UniProtKB">
        <authorList>
            <consortium name="WormBaseParasite"/>
        </authorList>
    </citation>
    <scope>IDENTIFICATION</scope>
</reference>
<dbReference type="GO" id="GO:0004674">
    <property type="term" value="F:protein serine/threonine kinase activity"/>
    <property type="evidence" value="ECO:0007669"/>
    <property type="project" value="TreeGrafter"/>
</dbReference>
<dbReference type="GO" id="GO:0005524">
    <property type="term" value="F:ATP binding"/>
    <property type="evidence" value="ECO:0007669"/>
    <property type="project" value="InterPro"/>
</dbReference>
<dbReference type="AlphaFoldDB" id="A0A0N4ZHZ1"/>
<evidence type="ECO:0000256" key="1">
    <source>
        <dbReference type="SAM" id="Phobius"/>
    </source>
</evidence>
<proteinExistence type="predicted"/>
<keyword evidence="1" id="KW-0812">Transmembrane</keyword>
<keyword evidence="3" id="KW-1185">Reference proteome</keyword>
<organism evidence="3 4">
    <name type="scientific">Parastrongyloides trichosuri</name>
    <name type="common">Possum-specific nematode worm</name>
    <dbReference type="NCBI Taxonomy" id="131310"/>
    <lineage>
        <taxon>Eukaryota</taxon>
        <taxon>Metazoa</taxon>
        <taxon>Ecdysozoa</taxon>
        <taxon>Nematoda</taxon>
        <taxon>Chromadorea</taxon>
        <taxon>Rhabditida</taxon>
        <taxon>Tylenchina</taxon>
        <taxon>Panagrolaimomorpha</taxon>
        <taxon>Strongyloidoidea</taxon>
        <taxon>Strongyloididae</taxon>
        <taxon>Parastrongyloides</taxon>
    </lineage>
</organism>
<dbReference type="Gene3D" id="1.10.510.10">
    <property type="entry name" value="Transferase(Phosphotransferase) domain 1"/>
    <property type="match status" value="1"/>
</dbReference>
<dbReference type="InterPro" id="IPR011009">
    <property type="entry name" value="Kinase-like_dom_sf"/>
</dbReference>
<protein>
    <submittedName>
        <fullName evidence="4">Protein kinase domain-containing protein</fullName>
    </submittedName>
</protein>
<dbReference type="GO" id="GO:0005737">
    <property type="term" value="C:cytoplasm"/>
    <property type="evidence" value="ECO:0007669"/>
    <property type="project" value="TreeGrafter"/>
</dbReference>
<evidence type="ECO:0000313" key="3">
    <source>
        <dbReference type="Proteomes" id="UP000038045"/>
    </source>
</evidence>
<feature type="transmembrane region" description="Helical" evidence="1">
    <location>
        <begin position="565"/>
        <end position="587"/>
    </location>
</feature>
<keyword evidence="1" id="KW-1133">Transmembrane helix</keyword>
<keyword evidence="1" id="KW-0472">Membrane</keyword>
<dbReference type="STRING" id="131310.A0A0N4ZHZ1"/>
<feature type="domain" description="Protein kinase" evidence="2">
    <location>
        <begin position="116"/>
        <end position="406"/>
    </location>
</feature>
<feature type="transmembrane region" description="Helical" evidence="1">
    <location>
        <begin position="528"/>
        <end position="553"/>
    </location>
</feature>
<dbReference type="WBParaSite" id="PTRK_0000753600.1">
    <property type="protein sequence ID" value="PTRK_0000753600.1"/>
    <property type="gene ID" value="PTRK_0000753600"/>
</dbReference>
<dbReference type="PROSITE" id="PS50011">
    <property type="entry name" value="PROTEIN_KINASE_DOM"/>
    <property type="match status" value="1"/>
</dbReference>
<evidence type="ECO:0000259" key="2">
    <source>
        <dbReference type="PROSITE" id="PS50011"/>
    </source>
</evidence>
<dbReference type="SUPFAM" id="SSF56112">
    <property type="entry name" value="Protein kinase-like (PK-like)"/>
    <property type="match status" value="1"/>
</dbReference>
<dbReference type="PANTHER" id="PTHR24361">
    <property type="entry name" value="MITOGEN-ACTIVATED KINASE KINASE KINASE"/>
    <property type="match status" value="1"/>
</dbReference>
<dbReference type="Proteomes" id="UP000038045">
    <property type="component" value="Unplaced"/>
</dbReference>